<dbReference type="PROSITE" id="PS50928">
    <property type="entry name" value="ABC_TM1"/>
    <property type="match status" value="1"/>
</dbReference>
<dbReference type="Pfam" id="PF19300">
    <property type="entry name" value="BPD_transp_1_N"/>
    <property type="match status" value="1"/>
</dbReference>
<dbReference type="PANTHER" id="PTHR43163:SF6">
    <property type="entry name" value="DIPEPTIDE TRANSPORT SYSTEM PERMEASE PROTEIN DPPB-RELATED"/>
    <property type="match status" value="1"/>
</dbReference>
<comment type="caution">
    <text evidence="9">The sequence shown here is derived from an EMBL/GenBank/DDBJ whole genome shotgun (WGS) entry which is preliminary data.</text>
</comment>
<dbReference type="AlphaFoldDB" id="A0A934IFA6"/>
<keyword evidence="6 7" id="KW-0472">Membrane</keyword>
<sequence>MKIRRFLTRRLTFIIPLLVGIVFFTFMLVRLGGQDPVEMLAGPTATQGQIDRIEQELGLDQPLLTQFGIYLMNVAQGDLGKSWISTRPVLDDILARLPVTLELLFLGIGLGALVGIPAGMRGAAHPNGWFDQIARAISLLGFSIPTYWLGLVLLFVFFYLLGWAPPGIGRISMMVIPPPTVTGSYLVDSIIAGDWEATRSALGHLVLPVVSIAIISAAPIIKQTRAIAVEIYSGDAVRYAKACGLPDRQVRKIVMRNATVPILTFVGTEITGLVGTASLIEFVFAWGGLGQYGLNAIVNGDFAAVQGYVLALALFSVVVFLVVDLLVVLLEPRNVDAT</sequence>
<comment type="subcellular location">
    <subcellularLocation>
        <location evidence="1 7">Cell membrane</location>
        <topology evidence="1 7">Multi-pass membrane protein</topology>
    </subcellularLocation>
</comment>
<evidence type="ECO:0000256" key="7">
    <source>
        <dbReference type="RuleBase" id="RU363032"/>
    </source>
</evidence>
<keyword evidence="2 7" id="KW-0813">Transport</keyword>
<evidence type="ECO:0000256" key="1">
    <source>
        <dbReference type="ARBA" id="ARBA00004651"/>
    </source>
</evidence>
<feature type="transmembrane region" description="Helical" evidence="7">
    <location>
        <begin position="137"/>
        <end position="164"/>
    </location>
</feature>
<evidence type="ECO:0000256" key="5">
    <source>
        <dbReference type="ARBA" id="ARBA00022989"/>
    </source>
</evidence>
<feature type="transmembrane region" description="Helical" evidence="7">
    <location>
        <begin position="307"/>
        <end position="330"/>
    </location>
</feature>
<proteinExistence type="inferred from homology"/>
<dbReference type="InterPro" id="IPR045621">
    <property type="entry name" value="BPD_transp_1_N"/>
</dbReference>
<keyword evidence="5 7" id="KW-1133">Transmembrane helix</keyword>
<keyword evidence="3" id="KW-1003">Cell membrane</keyword>
<evidence type="ECO:0000256" key="2">
    <source>
        <dbReference type="ARBA" id="ARBA00022448"/>
    </source>
</evidence>
<keyword evidence="4 7" id="KW-0812">Transmembrane</keyword>
<accession>A0A934IFA6</accession>
<evidence type="ECO:0000313" key="10">
    <source>
        <dbReference type="Proteomes" id="UP000609531"/>
    </source>
</evidence>
<dbReference type="CDD" id="cd06261">
    <property type="entry name" value="TM_PBP2"/>
    <property type="match status" value="1"/>
</dbReference>
<evidence type="ECO:0000256" key="4">
    <source>
        <dbReference type="ARBA" id="ARBA00022692"/>
    </source>
</evidence>
<gene>
    <name evidence="9" type="ORF">JCR33_07785</name>
</gene>
<dbReference type="EMBL" id="JAEKJA010000005">
    <property type="protein sequence ID" value="MBJ3775579.1"/>
    <property type="molecule type" value="Genomic_DNA"/>
</dbReference>
<dbReference type="SUPFAM" id="SSF161098">
    <property type="entry name" value="MetI-like"/>
    <property type="match status" value="1"/>
</dbReference>
<dbReference type="GO" id="GO:0071916">
    <property type="term" value="F:dipeptide transmembrane transporter activity"/>
    <property type="evidence" value="ECO:0007669"/>
    <property type="project" value="TreeGrafter"/>
</dbReference>
<comment type="similarity">
    <text evidence="7">Belongs to the binding-protein-dependent transport system permease family.</text>
</comment>
<dbReference type="GO" id="GO:0005886">
    <property type="term" value="C:plasma membrane"/>
    <property type="evidence" value="ECO:0007669"/>
    <property type="project" value="UniProtKB-SubCell"/>
</dbReference>
<dbReference type="PANTHER" id="PTHR43163">
    <property type="entry name" value="DIPEPTIDE TRANSPORT SYSTEM PERMEASE PROTEIN DPPB-RELATED"/>
    <property type="match status" value="1"/>
</dbReference>
<organism evidence="9 10">
    <name type="scientific">Acuticoccus mangrovi</name>
    <dbReference type="NCBI Taxonomy" id="2796142"/>
    <lineage>
        <taxon>Bacteria</taxon>
        <taxon>Pseudomonadati</taxon>
        <taxon>Pseudomonadota</taxon>
        <taxon>Alphaproteobacteria</taxon>
        <taxon>Hyphomicrobiales</taxon>
        <taxon>Amorphaceae</taxon>
        <taxon>Acuticoccus</taxon>
    </lineage>
</organism>
<dbReference type="InterPro" id="IPR035906">
    <property type="entry name" value="MetI-like_sf"/>
</dbReference>
<feature type="transmembrane region" description="Helical" evidence="7">
    <location>
        <begin position="12"/>
        <end position="33"/>
    </location>
</feature>
<dbReference type="Pfam" id="PF00528">
    <property type="entry name" value="BPD_transp_1"/>
    <property type="match status" value="1"/>
</dbReference>
<feature type="transmembrane region" description="Helical" evidence="7">
    <location>
        <begin position="201"/>
        <end position="221"/>
    </location>
</feature>
<protein>
    <submittedName>
        <fullName evidence="9">ABC transporter permease</fullName>
    </submittedName>
</protein>
<dbReference type="RefSeq" id="WP_198881461.1">
    <property type="nucleotide sequence ID" value="NZ_JAEKJA010000005.1"/>
</dbReference>
<feature type="transmembrane region" description="Helical" evidence="7">
    <location>
        <begin position="258"/>
        <end position="287"/>
    </location>
</feature>
<dbReference type="Gene3D" id="1.10.3720.10">
    <property type="entry name" value="MetI-like"/>
    <property type="match status" value="1"/>
</dbReference>
<dbReference type="Proteomes" id="UP000609531">
    <property type="component" value="Unassembled WGS sequence"/>
</dbReference>
<keyword evidence="10" id="KW-1185">Reference proteome</keyword>
<reference evidence="9" key="1">
    <citation type="submission" date="2020-12" db="EMBL/GenBank/DDBJ databases">
        <title>Bacterial taxonomy.</title>
        <authorList>
            <person name="Pan X."/>
        </authorList>
    </citation>
    <scope>NUCLEOTIDE SEQUENCE</scope>
    <source>
        <strain evidence="9">B2012</strain>
    </source>
</reference>
<name>A0A934IFA6_9HYPH</name>
<evidence type="ECO:0000259" key="8">
    <source>
        <dbReference type="PROSITE" id="PS50928"/>
    </source>
</evidence>
<feature type="transmembrane region" description="Helical" evidence="7">
    <location>
        <begin position="93"/>
        <end position="116"/>
    </location>
</feature>
<dbReference type="InterPro" id="IPR000515">
    <property type="entry name" value="MetI-like"/>
</dbReference>
<evidence type="ECO:0000256" key="3">
    <source>
        <dbReference type="ARBA" id="ARBA00022475"/>
    </source>
</evidence>
<feature type="domain" description="ABC transmembrane type-1" evidence="8">
    <location>
        <begin position="97"/>
        <end position="327"/>
    </location>
</feature>
<evidence type="ECO:0000256" key="6">
    <source>
        <dbReference type="ARBA" id="ARBA00023136"/>
    </source>
</evidence>
<evidence type="ECO:0000313" key="9">
    <source>
        <dbReference type="EMBL" id="MBJ3775579.1"/>
    </source>
</evidence>